<comment type="caution">
    <text evidence="4">The sequence shown here is derived from an EMBL/GenBank/DDBJ whole genome shotgun (WGS) entry which is preliminary data.</text>
</comment>
<keyword evidence="2" id="KW-0812">Transmembrane</keyword>
<organism evidence="4 5">
    <name type="scientific">Paracoccus aurantiacus</name>
    <dbReference type="NCBI Taxonomy" id="2599412"/>
    <lineage>
        <taxon>Bacteria</taxon>
        <taxon>Pseudomonadati</taxon>
        <taxon>Pseudomonadota</taxon>
        <taxon>Alphaproteobacteria</taxon>
        <taxon>Rhodobacterales</taxon>
        <taxon>Paracoccaceae</taxon>
        <taxon>Paracoccus</taxon>
    </lineage>
</organism>
<name>A0A5C6S5M3_9RHOB</name>
<evidence type="ECO:0000256" key="1">
    <source>
        <dbReference type="SAM" id="MobiDB-lite"/>
    </source>
</evidence>
<keyword evidence="2" id="KW-1133">Transmembrane helix</keyword>
<protein>
    <recommendedName>
        <fullName evidence="3">Zinc finger/thioredoxin putative domain-containing protein</fullName>
    </recommendedName>
</protein>
<dbReference type="NCBIfam" id="TIGR02098">
    <property type="entry name" value="MJ0042_CXXC"/>
    <property type="match status" value="1"/>
</dbReference>
<feature type="region of interest" description="Disordered" evidence="1">
    <location>
        <begin position="93"/>
        <end position="206"/>
    </location>
</feature>
<dbReference type="EMBL" id="VOPL01000002">
    <property type="protein sequence ID" value="TXB69729.1"/>
    <property type="molecule type" value="Genomic_DNA"/>
</dbReference>
<accession>A0A5C6S5M3</accession>
<dbReference type="Proteomes" id="UP000321562">
    <property type="component" value="Unassembled WGS sequence"/>
</dbReference>
<reference evidence="4 5" key="1">
    <citation type="submission" date="2019-08" db="EMBL/GenBank/DDBJ databases">
        <authorList>
            <person name="Ye J."/>
        </authorList>
    </citation>
    <scope>NUCLEOTIDE SEQUENCE [LARGE SCALE GENOMIC DNA]</scope>
    <source>
        <strain evidence="4 5">TK008</strain>
    </source>
</reference>
<feature type="domain" description="Zinc finger/thioredoxin putative" evidence="3">
    <location>
        <begin position="1"/>
        <end position="35"/>
    </location>
</feature>
<dbReference type="InterPro" id="IPR011723">
    <property type="entry name" value="Znf/thioredoxin_put"/>
</dbReference>
<evidence type="ECO:0000259" key="3">
    <source>
        <dbReference type="Pfam" id="PF13717"/>
    </source>
</evidence>
<dbReference type="RefSeq" id="WP_147097019.1">
    <property type="nucleotide sequence ID" value="NZ_JBHUFH010000001.1"/>
</dbReference>
<dbReference type="Pfam" id="PF13717">
    <property type="entry name" value="Zn_ribbon_4"/>
    <property type="match status" value="1"/>
</dbReference>
<evidence type="ECO:0000313" key="5">
    <source>
        <dbReference type="Proteomes" id="UP000321562"/>
    </source>
</evidence>
<dbReference type="AlphaFoldDB" id="A0A5C6S5M3"/>
<feature type="region of interest" description="Disordered" evidence="1">
    <location>
        <begin position="50"/>
        <end position="78"/>
    </location>
</feature>
<evidence type="ECO:0000313" key="4">
    <source>
        <dbReference type="EMBL" id="TXB69729.1"/>
    </source>
</evidence>
<feature type="compositionally biased region" description="Basic and acidic residues" evidence="1">
    <location>
        <begin position="189"/>
        <end position="206"/>
    </location>
</feature>
<keyword evidence="2" id="KW-0472">Membrane</keyword>
<feature type="compositionally biased region" description="Low complexity" evidence="1">
    <location>
        <begin position="54"/>
        <end position="70"/>
    </location>
</feature>
<evidence type="ECO:0000256" key="2">
    <source>
        <dbReference type="SAM" id="Phobius"/>
    </source>
</evidence>
<sequence length="346" mass="35564">MRLICPQCNALYDVPAGMIPPEGREVECSACGHVWQQHSDMRAMRGLSGDLRAPRAPSAAEAGARDLGAAPDLQRPLPDDVLSILREETARELSARRAARGEAPSPEPSPETLVLQDADEAGPTDLAVTGPAQDEPSQPAAAKPAQGLPVTEPRPAREDATEWPATTVTEPDDSQPRVLPRRSSPARKAKSDARPMPKLAKPPERNLADDSVAQADDAKATGAAGVSSGVAPSIELAPVIFPPVPRRRVAKGLPDAAELAATLQVEPSAAAADMSAPQGHRQSGYRAGFLRALAVSALLLLVYAAASGWVSGGNAPGPVVAVVGGIDAARAGLQNAASALVGNGAN</sequence>
<proteinExistence type="predicted"/>
<keyword evidence="5" id="KW-1185">Reference proteome</keyword>
<feature type="transmembrane region" description="Helical" evidence="2">
    <location>
        <begin position="289"/>
        <end position="310"/>
    </location>
</feature>
<gene>
    <name evidence="4" type="ORF">FQV27_06300</name>
</gene>
<dbReference type="OrthoDB" id="7159357at2"/>